<protein>
    <recommendedName>
        <fullName evidence="4">PQ loop repeat-containing protein</fullName>
    </recommendedName>
</protein>
<keyword evidence="1" id="KW-0812">Transmembrane</keyword>
<keyword evidence="3" id="KW-1185">Reference proteome</keyword>
<organism evidence="2 3">
    <name type="scientific">Flavobacterium jumunjinense</name>
    <dbReference type="NCBI Taxonomy" id="998845"/>
    <lineage>
        <taxon>Bacteria</taxon>
        <taxon>Pseudomonadati</taxon>
        <taxon>Bacteroidota</taxon>
        <taxon>Flavobacteriia</taxon>
        <taxon>Flavobacteriales</taxon>
        <taxon>Flavobacteriaceae</taxon>
        <taxon>Flavobacterium</taxon>
    </lineage>
</organism>
<proteinExistence type="predicted"/>
<comment type="caution">
    <text evidence="2">The sequence shown here is derived from an EMBL/GenBank/DDBJ whole genome shotgun (WGS) entry which is preliminary data.</text>
</comment>
<dbReference type="RefSeq" id="WP_236455803.1">
    <property type="nucleotide sequence ID" value="NZ_CBCSGE010000002.1"/>
</dbReference>
<keyword evidence="1" id="KW-1133">Transmembrane helix</keyword>
<name>A0ABV5GMK1_9FLAO</name>
<sequence>MNAIDFIIGALLVNAMPHLIFGLTKTHFLGLFGYSPNGNITYAILQFFLCVLLYYINYDYKELLNNGYLIGGVTVLGLYFIFGKFLVKFYGKQKINKKDQ</sequence>
<evidence type="ECO:0000256" key="1">
    <source>
        <dbReference type="SAM" id="Phobius"/>
    </source>
</evidence>
<feature type="transmembrane region" description="Helical" evidence="1">
    <location>
        <begin position="68"/>
        <end position="87"/>
    </location>
</feature>
<dbReference type="Proteomes" id="UP001589607">
    <property type="component" value="Unassembled WGS sequence"/>
</dbReference>
<feature type="transmembrane region" description="Helical" evidence="1">
    <location>
        <begin position="6"/>
        <end position="24"/>
    </location>
</feature>
<dbReference type="EMBL" id="JBHMEY010000018">
    <property type="protein sequence ID" value="MFB9096612.1"/>
    <property type="molecule type" value="Genomic_DNA"/>
</dbReference>
<keyword evidence="1" id="KW-0472">Membrane</keyword>
<feature type="transmembrane region" description="Helical" evidence="1">
    <location>
        <begin position="36"/>
        <end position="56"/>
    </location>
</feature>
<evidence type="ECO:0000313" key="3">
    <source>
        <dbReference type="Proteomes" id="UP001589607"/>
    </source>
</evidence>
<gene>
    <name evidence="2" type="ORF">ACFFVF_08810</name>
</gene>
<evidence type="ECO:0008006" key="4">
    <source>
        <dbReference type="Google" id="ProtNLM"/>
    </source>
</evidence>
<evidence type="ECO:0000313" key="2">
    <source>
        <dbReference type="EMBL" id="MFB9096612.1"/>
    </source>
</evidence>
<reference evidence="2 3" key="1">
    <citation type="submission" date="2024-09" db="EMBL/GenBank/DDBJ databases">
        <authorList>
            <person name="Sun Q."/>
            <person name="Mori K."/>
        </authorList>
    </citation>
    <scope>NUCLEOTIDE SEQUENCE [LARGE SCALE GENOMIC DNA]</scope>
    <source>
        <strain evidence="2 3">CECT 7955</strain>
    </source>
</reference>
<accession>A0ABV5GMK1</accession>